<reference evidence="6 7" key="1">
    <citation type="submission" date="2018-05" db="EMBL/GenBank/DDBJ databases">
        <title>Genomic Encyclopedia of Archaeal and Bacterial Type Strains, Phase II (KMG-II): from individual species to whole genera.</title>
        <authorList>
            <person name="Goeker M."/>
        </authorList>
    </citation>
    <scope>NUCLEOTIDE SEQUENCE [LARGE SCALE GENOMIC DNA]</scope>
    <source>
        <strain evidence="6 7">DSM 22637</strain>
    </source>
</reference>
<dbReference type="InterPro" id="IPR050103">
    <property type="entry name" value="Class-III_PLP-dep_AT"/>
</dbReference>
<dbReference type="Proteomes" id="UP000245430">
    <property type="component" value="Unassembled WGS sequence"/>
</dbReference>
<keyword evidence="3 6" id="KW-0808">Transferase</keyword>
<dbReference type="InterPro" id="IPR049704">
    <property type="entry name" value="Aminotrans_3_PPA_site"/>
</dbReference>
<comment type="caution">
    <text evidence="6">The sequence shown here is derived from an EMBL/GenBank/DDBJ whole genome shotgun (WGS) entry which is preliminary data.</text>
</comment>
<dbReference type="PIRSF" id="PIRSF000521">
    <property type="entry name" value="Transaminase_4ab_Lys_Orn"/>
    <property type="match status" value="1"/>
</dbReference>
<dbReference type="InterPro" id="IPR015422">
    <property type="entry name" value="PyrdxlP-dep_Trfase_small"/>
</dbReference>
<proteinExistence type="inferred from homology"/>
<evidence type="ECO:0000256" key="2">
    <source>
        <dbReference type="ARBA" id="ARBA00022576"/>
    </source>
</evidence>
<dbReference type="PANTHER" id="PTHR11986">
    <property type="entry name" value="AMINOTRANSFERASE CLASS III"/>
    <property type="match status" value="1"/>
</dbReference>
<evidence type="ECO:0000313" key="7">
    <source>
        <dbReference type="Proteomes" id="UP000245430"/>
    </source>
</evidence>
<comment type="cofactor">
    <cofactor evidence="1">
        <name>pyridoxal 5'-phosphate</name>
        <dbReference type="ChEBI" id="CHEBI:597326"/>
    </cofactor>
</comment>
<protein>
    <submittedName>
        <fullName evidence="6">Acetylornithine/succinyldiaminopimelate/putresci ne aminotransferase</fullName>
    </submittedName>
</protein>
<dbReference type="Gene3D" id="3.40.640.10">
    <property type="entry name" value="Type I PLP-dependent aspartate aminotransferase-like (Major domain)"/>
    <property type="match status" value="1"/>
</dbReference>
<sequence length="400" mass="43976">MAIDFFKYQAQTSPHPLAMKVSHAKGSYIYDTDNKAYLDFVAGVSACTLGHCHPKIVTAIKEQLDQYLHVMVYGEYIQEPAVELAKLMAKNLPNSLEKTYLTNSGTEAIEGALKLAKRATGRSQIISAKNAYHGNTMGSMSVMGYEERKRAFRPLIPDVEFIEFNNEDNLNKITKKTACVILETIQGGAGFIEPKNHYLEKVREKCDKVGALLILDEIQPGMGRTGKLFGFEHYNCVPDILVTGKGLGGGMPIGAFTASSKLMDLLQDHPKLGHITTFGGHPVIAAAALATLKEVTKSDLMARTLVKEQLIREHLVHPLILQIRGKGLMLAAITPSAEIANQLILGCQEEGLILFWLLFEPKAIRITPPLTISNEEILKGCQIILAVLDKIQNNHTQTTS</sequence>
<dbReference type="AlphaFoldDB" id="A0A316DIJ9"/>
<dbReference type="PANTHER" id="PTHR11986:SF79">
    <property type="entry name" value="ACETYLORNITHINE AMINOTRANSFERASE, MITOCHONDRIAL"/>
    <property type="match status" value="1"/>
</dbReference>
<dbReference type="GO" id="GO:0030170">
    <property type="term" value="F:pyridoxal phosphate binding"/>
    <property type="evidence" value="ECO:0007669"/>
    <property type="project" value="InterPro"/>
</dbReference>
<dbReference type="InterPro" id="IPR015421">
    <property type="entry name" value="PyrdxlP-dep_Trfase_major"/>
</dbReference>
<accession>A0A316DIJ9</accession>
<name>A0A316DIJ9_9FLAO</name>
<dbReference type="GO" id="GO:0042802">
    <property type="term" value="F:identical protein binding"/>
    <property type="evidence" value="ECO:0007669"/>
    <property type="project" value="TreeGrafter"/>
</dbReference>
<gene>
    <name evidence="6" type="ORF">LX78_02486</name>
</gene>
<dbReference type="CDD" id="cd00610">
    <property type="entry name" value="OAT_like"/>
    <property type="match status" value="1"/>
</dbReference>
<organism evidence="6 7">
    <name type="scientific">Xanthomarina spongicola</name>
    <dbReference type="NCBI Taxonomy" id="570520"/>
    <lineage>
        <taxon>Bacteria</taxon>
        <taxon>Pseudomonadati</taxon>
        <taxon>Bacteroidota</taxon>
        <taxon>Flavobacteriia</taxon>
        <taxon>Flavobacteriales</taxon>
        <taxon>Flavobacteriaceae</taxon>
        <taxon>Xanthomarina</taxon>
    </lineage>
</organism>
<keyword evidence="7" id="KW-1185">Reference proteome</keyword>
<evidence type="ECO:0000256" key="1">
    <source>
        <dbReference type="ARBA" id="ARBA00001933"/>
    </source>
</evidence>
<keyword evidence="2 6" id="KW-0032">Aminotransferase</keyword>
<keyword evidence="4 5" id="KW-0663">Pyridoxal phosphate</keyword>
<dbReference type="SUPFAM" id="SSF53383">
    <property type="entry name" value="PLP-dependent transferases"/>
    <property type="match status" value="1"/>
</dbReference>
<evidence type="ECO:0000256" key="4">
    <source>
        <dbReference type="ARBA" id="ARBA00022898"/>
    </source>
</evidence>
<dbReference type="Gene3D" id="3.90.1150.10">
    <property type="entry name" value="Aspartate Aminotransferase, domain 1"/>
    <property type="match status" value="1"/>
</dbReference>
<evidence type="ECO:0000313" key="6">
    <source>
        <dbReference type="EMBL" id="PWK17695.1"/>
    </source>
</evidence>
<dbReference type="GO" id="GO:0008483">
    <property type="term" value="F:transaminase activity"/>
    <property type="evidence" value="ECO:0007669"/>
    <property type="project" value="UniProtKB-KW"/>
</dbReference>
<dbReference type="InterPro" id="IPR005814">
    <property type="entry name" value="Aminotrans_3"/>
</dbReference>
<comment type="similarity">
    <text evidence="5">Belongs to the class-III pyridoxal-phosphate-dependent aminotransferase family.</text>
</comment>
<dbReference type="EMBL" id="QGGP01000007">
    <property type="protein sequence ID" value="PWK17695.1"/>
    <property type="molecule type" value="Genomic_DNA"/>
</dbReference>
<dbReference type="RefSeq" id="WP_109682969.1">
    <property type="nucleotide sequence ID" value="NZ_QGGP01000007.1"/>
</dbReference>
<evidence type="ECO:0000256" key="3">
    <source>
        <dbReference type="ARBA" id="ARBA00022679"/>
    </source>
</evidence>
<dbReference type="Pfam" id="PF00202">
    <property type="entry name" value="Aminotran_3"/>
    <property type="match status" value="1"/>
</dbReference>
<evidence type="ECO:0000256" key="5">
    <source>
        <dbReference type="RuleBase" id="RU003560"/>
    </source>
</evidence>
<dbReference type="FunFam" id="3.40.640.10:FF:000004">
    <property type="entry name" value="Acetylornithine aminotransferase"/>
    <property type="match status" value="1"/>
</dbReference>
<dbReference type="InterPro" id="IPR015424">
    <property type="entry name" value="PyrdxlP-dep_Trfase"/>
</dbReference>
<dbReference type="OrthoDB" id="9801052at2"/>
<dbReference type="PROSITE" id="PS00600">
    <property type="entry name" value="AA_TRANSFER_CLASS_3"/>
    <property type="match status" value="1"/>
</dbReference>